<accession>A0A0H2RXY8</accession>
<evidence type="ECO:0000313" key="2">
    <source>
        <dbReference type="EMBL" id="KLO14373.1"/>
    </source>
</evidence>
<dbReference type="EMBL" id="KQ085944">
    <property type="protein sequence ID" value="KLO14373.1"/>
    <property type="molecule type" value="Genomic_DNA"/>
</dbReference>
<gene>
    <name evidence="2" type="ORF">SCHPADRAFT_315345</name>
</gene>
<feature type="compositionally biased region" description="Polar residues" evidence="1">
    <location>
        <begin position="67"/>
        <end position="76"/>
    </location>
</feature>
<sequence>MCALHAPRTYKNSSKTAFLYVSTICYRRMHPPPNLYFVFKPSSPTQFAGFEFADPEFGTIPRALHNGSDSSYNQPNHDGENSGEVLPLSTPPGRIASPASCLRRIDLQRGTRATRRARQTTTHPRRRPPFTPPPPSYMNCLRGSGTRPPEPHPLFSLSPPQTKKRLETLAPEILSVCGISPKIYLD</sequence>
<protein>
    <submittedName>
        <fullName evidence="2">Uncharacterized protein</fullName>
    </submittedName>
</protein>
<feature type="compositionally biased region" description="Basic residues" evidence="1">
    <location>
        <begin position="112"/>
        <end position="128"/>
    </location>
</feature>
<feature type="region of interest" description="Disordered" evidence="1">
    <location>
        <begin position="61"/>
        <end position="85"/>
    </location>
</feature>
<proteinExistence type="predicted"/>
<evidence type="ECO:0000256" key="1">
    <source>
        <dbReference type="SAM" id="MobiDB-lite"/>
    </source>
</evidence>
<keyword evidence="3" id="KW-1185">Reference proteome</keyword>
<feature type="region of interest" description="Disordered" evidence="1">
    <location>
        <begin position="110"/>
        <end position="151"/>
    </location>
</feature>
<reference evidence="2 3" key="1">
    <citation type="submission" date="2015-04" db="EMBL/GenBank/DDBJ databases">
        <title>Complete genome sequence of Schizopora paradoxa KUC8140, a cosmopolitan wood degrader in East Asia.</title>
        <authorList>
            <consortium name="DOE Joint Genome Institute"/>
            <person name="Min B."/>
            <person name="Park H."/>
            <person name="Jang Y."/>
            <person name="Kim J.-J."/>
            <person name="Kim K.H."/>
            <person name="Pangilinan J."/>
            <person name="Lipzen A."/>
            <person name="Riley R."/>
            <person name="Grigoriev I.V."/>
            <person name="Spatafora J.W."/>
            <person name="Choi I.-G."/>
        </authorList>
    </citation>
    <scope>NUCLEOTIDE SEQUENCE [LARGE SCALE GENOMIC DNA]</scope>
    <source>
        <strain evidence="2 3">KUC8140</strain>
    </source>
</reference>
<name>A0A0H2RXY8_9AGAM</name>
<evidence type="ECO:0000313" key="3">
    <source>
        <dbReference type="Proteomes" id="UP000053477"/>
    </source>
</evidence>
<dbReference type="Proteomes" id="UP000053477">
    <property type="component" value="Unassembled WGS sequence"/>
</dbReference>
<dbReference type="InParanoid" id="A0A0H2RXY8"/>
<organism evidence="2 3">
    <name type="scientific">Schizopora paradoxa</name>
    <dbReference type="NCBI Taxonomy" id="27342"/>
    <lineage>
        <taxon>Eukaryota</taxon>
        <taxon>Fungi</taxon>
        <taxon>Dikarya</taxon>
        <taxon>Basidiomycota</taxon>
        <taxon>Agaricomycotina</taxon>
        <taxon>Agaricomycetes</taxon>
        <taxon>Hymenochaetales</taxon>
        <taxon>Schizoporaceae</taxon>
        <taxon>Schizopora</taxon>
    </lineage>
</organism>
<dbReference type="AlphaFoldDB" id="A0A0H2RXY8"/>